<dbReference type="InterPro" id="IPR052625">
    <property type="entry name" value="Chl_b_Red"/>
</dbReference>
<evidence type="ECO:0000313" key="2">
    <source>
        <dbReference type="Proteomes" id="UP000816034"/>
    </source>
</evidence>
<keyword evidence="2" id="KW-1185">Reference proteome</keyword>
<dbReference type="Proteomes" id="UP000816034">
    <property type="component" value="Unassembled WGS sequence"/>
</dbReference>
<dbReference type="GO" id="GO:0010304">
    <property type="term" value="P:PSII associated light-harvesting complex II catabolic process"/>
    <property type="evidence" value="ECO:0007669"/>
    <property type="project" value="TreeGrafter"/>
</dbReference>
<dbReference type="CDD" id="cd05233">
    <property type="entry name" value="SDR_c"/>
    <property type="match status" value="1"/>
</dbReference>
<comment type="caution">
    <text evidence="1">The sequence shown here is derived from an EMBL/GenBank/DDBJ whole genome shotgun (WGS) entry which is preliminary data.</text>
</comment>
<dbReference type="Gene3D" id="3.40.50.720">
    <property type="entry name" value="NAD(P)-binding Rossmann-like Domain"/>
    <property type="match status" value="1"/>
</dbReference>
<dbReference type="RefSeq" id="XP_044542634.1">
    <property type="nucleotide sequence ID" value="XM_044687792.1"/>
</dbReference>
<dbReference type="PANTHER" id="PTHR24314:SF21">
    <property type="entry name" value="CHLOROPHYLL(IDE) B REDUCTASE NYC1, CHLOROPLASTIC-RELATED"/>
    <property type="match status" value="1"/>
</dbReference>
<dbReference type="GO" id="GO:0015996">
    <property type="term" value="P:chlorophyll catabolic process"/>
    <property type="evidence" value="ECO:0007669"/>
    <property type="project" value="TreeGrafter"/>
</dbReference>
<evidence type="ECO:0000313" key="1">
    <source>
        <dbReference type="EMBL" id="KAG2373460.1"/>
    </source>
</evidence>
<proteinExistence type="predicted"/>
<dbReference type="GeneID" id="68104521"/>
<dbReference type="EMBL" id="PYSW02000054">
    <property type="protein sequence ID" value="KAG2373460.1"/>
    <property type="molecule type" value="Genomic_DNA"/>
</dbReference>
<gene>
    <name evidence="1" type="ORF">C9374_012067</name>
</gene>
<dbReference type="SUPFAM" id="SSF51735">
    <property type="entry name" value="NAD(P)-binding Rossmann-fold domains"/>
    <property type="match status" value="1"/>
</dbReference>
<dbReference type="PANTHER" id="PTHR24314">
    <property type="entry name" value="NON-SPECIFIC LIPID TRANSFER PROTEIN-RELATED"/>
    <property type="match status" value="1"/>
</dbReference>
<reference evidence="1 2" key="1">
    <citation type="journal article" date="2018" name="BMC Genomics">
        <title>The genome of Naegleria lovaniensis, the basis for a comparative approach to unravel pathogenicity factors of the human pathogenic amoeba N. fowleri.</title>
        <authorList>
            <person name="Liechti N."/>
            <person name="Schurch N."/>
            <person name="Bruggmann R."/>
            <person name="Wittwer M."/>
        </authorList>
    </citation>
    <scope>NUCLEOTIDE SEQUENCE [LARGE SCALE GENOMIC DNA]</scope>
    <source>
        <strain evidence="1 2">ATCC 30569</strain>
    </source>
</reference>
<dbReference type="GO" id="GO:0034256">
    <property type="term" value="F:chlorophyll(ide) b reductase activity"/>
    <property type="evidence" value="ECO:0007669"/>
    <property type="project" value="TreeGrafter"/>
</dbReference>
<organism evidence="1 2">
    <name type="scientific">Naegleria lovaniensis</name>
    <name type="common">Amoeba</name>
    <dbReference type="NCBI Taxonomy" id="51637"/>
    <lineage>
        <taxon>Eukaryota</taxon>
        <taxon>Discoba</taxon>
        <taxon>Heterolobosea</taxon>
        <taxon>Tetramitia</taxon>
        <taxon>Eutetramitia</taxon>
        <taxon>Vahlkampfiidae</taxon>
        <taxon>Naegleria</taxon>
    </lineage>
</organism>
<dbReference type="InterPro" id="IPR002347">
    <property type="entry name" value="SDR_fam"/>
</dbReference>
<dbReference type="InterPro" id="IPR036291">
    <property type="entry name" value="NAD(P)-bd_dom_sf"/>
</dbReference>
<dbReference type="PRINTS" id="PR00081">
    <property type="entry name" value="GDHRDH"/>
</dbReference>
<sequence length="324" mass="37153">MSIWIAGLIVLVLVALTQYVRKILQRNKINALKSDLRKKSRLNIVITGGSKGLGFALVKEFLRLNENNHIVFCATSPQSIESAFHHLETETGLNQQILQKRVFGISCDISNYDQVNTVLIPFIQEKLNHHVDVWINNAASGDCRKKLEEMTRKEIEKIVNVNTLGTIYCVQAAIKFIKNQSGEGGHVFVMEGLGSDYRASPEMSIYGMTKASYRQFVDTLCEETKDTKVGIHRLQPGMVITRMLVTDKNKLNDRVKRIFNILAEDRDVVARYLCSEVSKTRGTNTYSPFLTKWVVLYRFLTFFARKNRFFDKDGKLKEQYANQW</sequence>
<protein>
    <submittedName>
        <fullName evidence="1">Uncharacterized protein</fullName>
    </submittedName>
</protein>
<accession>A0AA88KC25</accession>
<dbReference type="Pfam" id="PF00106">
    <property type="entry name" value="adh_short"/>
    <property type="match status" value="1"/>
</dbReference>
<dbReference type="AlphaFoldDB" id="A0AA88KC25"/>
<name>A0AA88KC25_NAELO</name>